<protein>
    <recommendedName>
        <fullName evidence="2">WH2 domain-containing protein</fullName>
    </recommendedName>
</protein>
<feature type="region of interest" description="Disordered" evidence="1">
    <location>
        <begin position="1"/>
        <end position="392"/>
    </location>
</feature>
<dbReference type="EMBL" id="NPIC01000001">
    <property type="protein sequence ID" value="RDL41979.1"/>
    <property type="molecule type" value="Genomic_DNA"/>
</dbReference>
<sequence>MPPPPPPPPPPMMGGPPPPPPPPGNMPSRPPAGNRGALLSDITKGKQLKKAVTNDRSAPIVAKPAGGSGPSPLAGAPAVPGMAKAPGGLAPPVPGNRMRSNSDQGSRDGGAAPVIEQPPQLGGLFAGGMPKLKKRGGGIDTGANRDSSYTSDPESSRSSAPKPPAIAAPRPPTAAPPRPGPQNAASASALSFIPSVANLRKTGAGGAPRPMSSASMKGPPPPIGKKPPAPPGMRKPSAPPPPPSSAPPPPSAAPPPPSSVPPPPGAPPPSAPRPPMAPPPRTQAPPPPPPPTSPPHTNGAGQNLAMQAAIRAASQASPAIAPPPPPPPSNGPSSHSSFRAPSPPSSAPPPPSGRAPAPQPMRSMLDPSSYTLSTNGGQLKSPSPIRDSHQTRIVISDPRWKFQDESLLPKPRNFIGGPKKYRAGRGSSVPLDLSVFQ</sequence>
<evidence type="ECO:0000259" key="2">
    <source>
        <dbReference type="PROSITE" id="PS51082"/>
    </source>
</evidence>
<proteinExistence type="predicted"/>
<feature type="compositionally biased region" description="Pro residues" evidence="1">
    <location>
        <begin position="320"/>
        <end position="330"/>
    </location>
</feature>
<reference evidence="3 4" key="1">
    <citation type="journal article" date="2018" name="IMA Fungus">
        <title>IMA Genome-F 9: Draft genome sequence of Annulohypoxylon stygium, Aspergillus mulundensis, Berkeleyomyces basicola (syn. Thielaviopsis basicola), Ceratocystis smalleyi, two Cercospora beticola strains, Coleophoma cylindrospora, Fusarium fracticaudum, Phialophora cf. hyalina, and Morchella septimelata.</title>
        <authorList>
            <person name="Wingfield B.D."/>
            <person name="Bills G.F."/>
            <person name="Dong Y."/>
            <person name="Huang W."/>
            <person name="Nel W.J."/>
            <person name="Swalarsk-Parry B.S."/>
            <person name="Vaghefi N."/>
            <person name="Wilken P.M."/>
            <person name="An Z."/>
            <person name="de Beer Z.W."/>
            <person name="De Vos L."/>
            <person name="Chen L."/>
            <person name="Duong T.A."/>
            <person name="Gao Y."/>
            <person name="Hammerbacher A."/>
            <person name="Kikkert J.R."/>
            <person name="Li Y."/>
            <person name="Li H."/>
            <person name="Li K."/>
            <person name="Li Q."/>
            <person name="Liu X."/>
            <person name="Ma X."/>
            <person name="Naidoo K."/>
            <person name="Pethybridge S.J."/>
            <person name="Sun J."/>
            <person name="Steenkamp E.T."/>
            <person name="van der Nest M.A."/>
            <person name="van Wyk S."/>
            <person name="Wingfield M.J."/>
            <person name="Xiong C."/>
            <person name="Yue Q."/>
            <person name="Zhang X."/>
        </authorList>
    </citation>
    <scope>NUCLEOTIDE SEQUENCE [LARGE SCALE GENOMIC DNA]</scope>
    <source>
        <strain evidence="3 4">BP 5553</strain>
    </source>
</reference>
<dbReference type="GO" id="GO:0003779">
    <property type="term" value="F:actin binding"/>
    <property type="evidence" value="ECO:0007669"/>
    <property type="project" value="InterPro"/>
</dbReference>
<name>A0A370U2H7_9HELO</name>
<accession>A0A370U2H7</accession>
<comment type="caution">
    <text evidence="3">The sequence shown here is derived from an EMBL/GenBank/DDBJ whole genome shotgun (WGS) entry which is preliminary data.</text>
</comment>
<keyword evidence="4" id="KW-1185">Reference proteome</keyword>
<dbReference type="AlphaFoldDB" id="A0A370U2H7"/>
<dbReference type="PROSITE" id="PS51082">
    <property type="entry name" value="WH2"/>
    <property type="match status" value="1"/>
</dbReference>
<dbReference type="Proteomes" id="UP000254866">
    <property type="component" value="Unassembled WGS sequence"/>
</dbReference>
<dbReference type="GeneID" id="43594807"/>
<feature type="compositionally biased region" description="Pro residues" evidence="1">
    <location>
        <begin position="161"/>
        <end position="180"/>
    </location>
</feature>
<dbReference type="STRING" id="2656787.A0A370U2H7"/>
<feature type="compositionally biased region" description="Pro residues" evidence="1">
    <location>
        <begin position="341"/>
        <end position="359"/>
    </location>
</feature>
<dbReference type="RefSeq" id="XP_031874635.1">
    <property type="nucleotide sequence ID" value="XM_032010581.1"/>
</dbReference>
<feature type="region of interest" description="Disordered" evidence="1">
    <location>
        <begin position="411"/>
        <end position="437"/>
    </location>
</feature>
<dbReference type="InterPro" id="IPR003124">
    <property type="entry name" value="WH2_dom"/>
</dbReference>
<dbReference type="OrthoDB" id="2430277at2759"/>
<feature type="compositionally biased region" description="Pro residues" evidence="1">
    <location>
        <begin position="218"/>
        <end position="294"/>
    </location>
</feature>
<organism evidence="3 4">
    <name type="scientific">Venustampulla echinocandica</name>
    <dbReference type="NCBI Taxonomy" id="2656787"/>
    <lineage>
        <taxon>Eukaryota</taxon>
        <taxon>Fungi</taxon>
        <taxon>Dikarya</taxon>
        <taxon>Ascomycota</taxon>
        <taxon>Pezizomycotina</taxon>
        <taxon>Leotiomycetes</taxon>
        <taxon>Helotiales</taxon>
        <taxon>Pleuroascaceae</taxon>
        <taxon>Venustampulla</taxon>
    </lineage>
</organism>
<evidence type="ECO:0000313" key="3">
    <source>
        <dbReference type="EMBL" id="RDL41979.1"/>
    </source>
</evidence>
<feature type="compositionally biased region" description="Polar residues" evidence="1">
    <location>
        <begin position="366"/>
        <end position="381"/>
    </location>
</feature>
<evidence type="ECO:0000256" key="1">
    <source>
        <dbReference type="SAM" id="MobiDB-lite"/>
    </source>
</evidence>
<feature type="domain" description="WH2" evidence="2">
    <location>
        <begin position="34"/>
        <end position="51"/>
    </location>
</feature>
<feature type="compositionally biased region" description="Low complexity" evidence="1">
    <location>
        <begin position="331"/>
        <end position="340"/>
    </location>
</feature>
<gene>
    <name evidence="3" type="ORF">BP5553_01958</name>
</gene>
<feature type="compositionally biased region" description="Low complexity" evidence="1">
    <location>
        <begin position="308"/>
        <end position="319"/>
    </location>
</feature>
<evidence type="ECO:0000313" key="4">
    <source>
        <dbReference type="Proteomes" id="UP000254866"/>
    </source>
</evidence>
<feature type="compositionally biased region" description="Pro residues" evidence="1">
    <location>
        <begin position="1"/>
        <end position="30"/>
    </location>
</feature>
<feature type="compositionally biased region" description="Low complexity" evidence="1">
    <location>
        <begin position="61"/>
        <end position="81"/>
    </location>
</feature>
<dbReference type="Pfam" id="PF02205">
    <property type="entry name" value="WH2"/>
    <property type="match status" value="1"/>
</dbReference>